<feature type="compositionally biased region" description="Low complexity" evidence="1">
    <location>
        <begin position="1"/>
        <end position="33"/>
    </location>
</feature>
<feature type="compositionally biased region" description="Pro residues" evidence="1">
    <location>
        <begin position="34"/>
        <end position="47"/>
    </location>
</feature>
<comment type="caution">
    <text evidence="3">The sequence shown here is derived from an EMBL/GenBank/DDBJ whole genome shotgun (WGS) entry which is preliminary data.</text>
</comment>
<dbReference type="Proteomes" id="UP000727056">
    <property type="component" value="Unassembled WGS sequence"/>
</dbReference>
<protein>
    <submittedName>
        <fullName evidence="3">Uncharacterized protein</fullName>
    </submittedName>
</protein>
<sequence>MSQPWQQQPTGDNGPGPQQGQPAPAQPQGFGAPHTPPPGFAAPPAPQQPAYGAPADAAQQAPGGHGQPAPGGYGRPGPAGYGQPGPAGAQQGGYGYPAPGGTPGPLPGGQEEKSSGPPQNLWFALGAALVAAVICVFAYGALFNAMTDLEAGETRQIGYVSLLVGVIVGAGPAFLAKRNWIAYGVGVVLAGVAIYFGTIFGLAMVANEFQTLMLGSGDGAMSLFFGDMGELMEMWNDGAEPMDWVFMAFAPLGAVIVAQGVLKRDKQS</sequence>
<feature type="transmembrane region" description="Helical" evidence="2">
    <location>
        <begin position="183"/>
        <end position="206"/>
    </location>
</feature>
<keyword evidence="2" id="KW-0472">Membrane</keyword>
<evidence type="ECO:0000313" key="3">
    <source>
        <dbReference type="EMBL" id="NJQ16370.1"/>
    </source>
</evidence>
<evidence type="ECO:0000256" key="1">
    <source>
        <dbReference type="SAM" id="MobiDB-lite"/>
    </source>
</evidence>
<keyword evidence="2" id="KW-1133">Transmembrane helix</keyword>
<dbReference type="EMBL" id="JAAVJC010000145">
    <property type="protein sequence ID" value="NJQ16370.1"/>
    <property type="molecule type" value="Genomic_DNA"/>
</dbReference>
<proteinExistence type="predicted"/>
<evidence type="ECO:0000313" key="4">
    <source>
        <dbReference type="Proteomes" id="UP000727056"/>
    </source>
</evidence>
<feature type="transmembrane region" description="Helical" evidence="2">
    <location>
        <begin position="157"/>
        <end position="176"/>
    </location>
</feature>
<dbReference type="RefSeq" id="WP_168089098.1">
    <property type="nucleotide sequence ID" value="NZ_JAAVJC010000145.1"/>
</dbReference>
<feature type="transmembrane region" description="Helical" evidence="2">
    <location>
        <begin position="244"/>
        <end position="262"/>
    </location>
</feature>
<feature type="compositionally biased region" description="Gly residues" evidence="1">
    <location>
        <begin position="63"/>
        <end position="95"/>
    </location>
</feature>
<accession>A0ABX1CEU9</accession>
<organism evidence="3 4">
    <name type="scientific">Streptomyces bohaiensis</name>
    <dbReference type="NCBI Taxonomy" id="1431344"/>
    <lineage>
        <taxon>Bacteria</taxon>
        <taxon>Bacillati</taxon>
        <taxon>Actinomycetota</taxon>
        <taxon>Actinomycetes</taxon>
        <taxon>Kitasatosporales</taxon>
        <taxon>Streptomycetaceae</taxon>
        <taxon>Streptomyces</taxon>
    </lineage>
</organism>
<name>A0ABX1CEU9_9ACTN</name>
<feature type="region of interest" description="Disordered" evidence="1">
    <location>
        <begin position="1"/>
        <end position="117"/>
    </location>
</feature>
<gene>
    <name evidence="3" type="ORF">HCN52_15855</name>
</gene>
<evidence type="ECO:0000256" key="2">
    <source>
        <dbReference type="SAM" id="Phobius"/>
    </source>
</evidence>
<keyword evidence="2" id="KW-0812">Transmembrane</keyword>
<reference evidence="3 4" key="1">
    <citation type="submission" date="2020-03" db="EMBL/GenBank/DDBJ databases">
        <title>Draft genome of Streptomyces sp. ventii, isolated from the Axial Seamount in the Pacific Ocean, and resequencing of the two type strains Streptomyces lonarensis strain NCL 716 and Streptomyces bohaiensis strain 11A07.</title>
        <authorList>
            <person name="Loughran R.M."/>
            <person name="Pfannmuller K.M."/>
            <person name="Wasson B.J."/>
            <person name="Deadmond M.C."/>
            <person name="Paddock B.E."/>
            <person name="Koyack M.J."/>
            <person name="Gallegos D.A."/>
            <person name="Mitchell E.A."/>
            <person name="Ushijima B."/>
            <person name="Saw J.H."/>
            <person name="Mcphail K.L."/>
            <person name="Videau P."/>
        </authorList>
    </citation>
    <scope>NUCLEOTIDE SEQUENCE [LARGE SCALE GENOMIC DNA]</scope>
    <source>
        <strain evidence="3 4">11A07</strain>
    </source>
</reference>
<feature type="transmembrane region" description="Helical" evidence="2">
    <location>
        <begin position="121"/>
        <end position="145"/>
    </location>
</feature>
<feature type="compositionally biased region" description="Low complexity" evidence="1">
    <location>
        <begin position="48"/>
        <end position="62"/>
    </location>
</feature>
<keyword evidence="4" id="KW-1185">Reference proteome</keyword>